<dbReference type="EnsemblMetazoa" id="G25472.3">
    <property type="protein sequence ID" value="G25472.3:cds"/>
    <property type="gene ID" value="G25472"/>
</dbReference>
<dbReference type="Proteomes" id="UP000005408">
    <property type="component" value="Unassembled WGS sequence"/>
</dbReference>
<evidence type="ECO:0000313" key="2">
    <source>
        <dbReference type="Proteomes" id="UP000005408"/>
    </source>
</evidence>
<sequence length="96" mass="11225">MSCAFSEANCHVKTVLNENNLALILEFNQLFSKGIQLLRDVKENKRDLEEHELAALKILDDFFKEKEKNCSPYTFLINRDQANLIHKECLEVQWSP</sequence>
<evidence type="ECO:0000313" key="1">
    <source>
        <dbReference type="EnsemblMetazoa" id="G25472.3:cds"/>
    </source>
</evidence>
<dbReference type="AlphaFoldDB" id="A0A8W8KY30"/>
<organism evidence="1 2">
    <name type="scientific">Magallana gigas</name>
    <name type="common">Pacific oyster</name>
    <name type="synonym">Crassostrea gigas</name>
    <dbReference type="NCBI Taxonomy" id="29159"/>
    <lineage>
        <taxon>Eukaryota</taxon>
        <taxon>Metazoa</taxon>
        <taxon>Spiralia</taxon>
        <taxon>Lophotrochozoa</taxon>
        <taxon>Mollusca</taxon>
        <taxon>Bivalvia</taxon>
        <taxon>Autobranchia</taxon>
        <taxon>Pteriomorphia</taxon>
        <taxon>Ostreida</taxon>
        <taxon>Ostreoidea</taxon>
        <taxon>Ostreidae</taxon>
        <taxon>Magallana</taxon>
    </lineage>
</organism>
<protein>
    <submittedName>
        <fullName evidence="1">Uncharacterized protein</fullName>
    </submittedName>
</protein>
<keyword evidence="2" id="KW-1185">Reference proteome</keyword>
<reference evidence="1" key="1">
    <citation type="submission" date="2022-08" db="UniProtKB">
        <authorList>
            <consortium name="EnsemblMetazoa"/>
        </authorList>
    </citation>
    <scope>IDENTIFICATION</scope>
    <source>
        <strain evidence="1">05x7-T-G4-1.051#20</strain>
    </source>
</reference>
<name>A0A8W8KY30_MAGGI</name>
<accession>A0A8W8KY30</accession>
<proteinExistence type="predicted"/>